<dbReference type="NCBIfam" id="TIGR00229">
    <property type="entry name" value="sensory_box"/>
    <property type="match status" value="1"/>
</dbReference>
<dbReference type="InterPro" id="IPR029016">
    <property type="entry name" value="GAF-like_dom_sf"/>
</dbReference>
<dbReference type="InterPro" id="IPR035965">
    <property type="entry name" value="PAS-like_dom_sf"/>
</dbReference>
<feature type="domain" description="PAC" evidence="2">
    <location>
        <begin position="48"/>
        <end position="104"/>
    </location>
</feature>
<dbReference type="SMART" id="SM00065">
    <property type="entry name" value="GAF"/>
    <property type="match status" value="1"/>
</dbReference>
<dbReference type="SUPFAM" id="SSF55781">
    <property type="entry name" value="GAF domain-like"/>
    <property type="match status" value="1"/>
</dbReference>
<feature type="domain" description="PAS" evidence="1">
    <location>
        <begin position="274"/>
        <end position="327"/>
    </location>
</feature>
<dbReference type="SUPFAM" id="SSF55785">
    <property type="entry name" value="PYP-like sensor domain (PAS domain)"/>
    <property type="match status" value="1"/>
</dbReference>
<dbReference type="CDD" id="cd00130">
    <property type="entry name" value="PAS"/>
    <property type="match status" value="1"/>
</dbReference>
<dbReference type="PATRIC" id="fig|2198.4.peg.210"/>
<organism evidence="3 4">
    <name type="scientific">Methanoculleus marisnigri</name>
    <dbReference type="NCBI Taxonomy" id="2198"/>
    <lineage>
        <taxon>Archaea</taxon>
        <taxon>Methanobacteriati</taxon>
        <taxon>Methanobacteriota</taxon>
        <taxon>Stenosarchaea group</taxon>
        <taxon>Methanomicrobia</taxon>
        <taxon>Methanomicrobiales</taxon>
        <taxon>Methanomicrobiaceae</taxon>
        <taxon>Methanoculleus</taxon>
    </lineage>
</organism>
<dbReference type="Gene3D" id="2.10.70.100">
    <property type="match status" value="1"/>
</dbReference>
<dbReference type="InterPro" id="IPR000014">
    <property type="entry name" value="PAS"/>
</dbReference>
<reference evidence="4" key="1">
    <citation type="journal article" date="2015" name="MBio">
        <title>Genome-Resolved Metagenomic Analysis Reveals Roles for Candidate Phyla and Other Microbial Community Members in Biogeochemical Transformations in Oil Reservoirs.</title>
        <authorList>
            <person name="Hu P."/>
            <person name="Tom L."/>
            <person name="Singh A."/>
            <person name="Thomas B.C."/>
            <person name="Baker B.J."/>
            <person name="Piceno Y.M."/>
            <person name="Andersen G.L."/>
            <person name="Banfield J.F."/>
        </authorList>
    </citation>
    <scope>NUCLEOTIDE SEQUENCE [LARGE SCALE GENOMIC DNA]</scope>
</reference>
<dbReference type="InterPro" id="IPR000700">
    <property type="entry name" value="PAS-assoc_C"/>
</dbReference>
<dbReference type="Gene3D" id="3.30.450.40">
    <property type="match status" value="1"/>
</dbReference>
<evidence type="ECO:0000259" key="2">
    <source>
        <dbReference type="PROSITE" id="PS50113"/>
    </source>
</evidence>
<dbReference type="Gene3D" id="3.30.450.20">
    <property type="entry name" value="PAS domain"/>
    <property type="match status" value="1"/>
</dbReference>
<dbReference type="InterPro" id="IPR003018">
    <property type="entry name" value="GAF"/>
</dbReference>
<protein>
    <submittedName>
        <fullName evidence="3">Putative PAS/PAC sensor protein</fullName>
    </submittedName>
</protein>
<sequence>MTGEPYAGMVLARFQDIAPECDEAVRSAWNVRAKVSAESVFAGIGELIPYGIWVCKPDGAVLYLSASFLSRGVPVRDETGRITLWAGVNLDVTARRRAEHLTADRAAQQAAIAELGQFALAGAEPSELMDAAVREVAEHLGVAYAKVLRYLPDENAFVLEAAVGFNGCDVGTKRVEGGTDSQAGYTLLSHEPVTVQDLRTETRFHGPALLRDAGITSGISVIIQGDKAPYGVFGAHTREQRIFTRDDISFVQAAANILAQGIERRAAEEALTKSEEKFREIAQRSFDMIYTCYTDGGISYMSPAVTRILGYTPAELIGSRCRDYIVE</sequence>
<name>A0A117LRN2_9EURY</name>
<dbReference type="Proteomes" id="UP000054323">
    <property type="component" value="Unassembled WGS sequence"/>
</dbReference>
<dbReference type="AlphaFoldDB" id="A0A117LRN2"/>
<dbReference type="PROSITE" id="PS50112">
    <property type="entry name" value="PAS"/>
    <property type="match status" value="1"/>
</dbReference>
<accession>A0A117LRN2</accession>
<dbReference type="Pfam" id="PF13426">
    <property type="entry name" value="PAS_9"/>
    <property type="match status" value="1"/>
</dbReference>
<proteinExistence type="predicted"/>
<dbReference type="EMBL" id="LGGD01000007">
    <property type="protein sequence ID" value="KUK63760.1"/>
    <property type="molecule type" value="Genomic_DNA"/>
</dbReference>
<comment type="caution">
    <text evidence="3">The sequence shown here is derived from an EMBL/GenBank/DDBJ whole genome shotgun (WGS) entry which is preliminary data.</text>
</comment>
<dbReference type="PROSITE" id="PS50113">
    <property type="entry name" value="PAC"/>
    <property type="match status" value="1"/>
</dbReference>
<gene>
    <name evidence="3" type="ORF">XD82_0136</name>
</gene>
<evidence type="ECO:0000259" key="1">
    <source>
        <dbReference type="PROSITE" id="PS50112"/>
    </source>
</evidence>
<evidence type="ECO:0000313" key="3">
    <source>
        <dbReference type="EMBL" id="KUK63760.1"/>
    </source>
</evidence>
<dbReference type="Pfam" id="PF01590">
    <property type="entry name" value="GAF"/>
    <property type="match status" value="1"/>
</dbReference>
<evidence type="ECO:0000313" key="4">
    <source>
        <dbReference type="Proteomes" id="UP000054323"/>
    </source>
</evidence>